<dbReference type="EMBL" id="HBIX01013750">
    <property type="protein sequence ID" value="CAE0717373.1"/>
    <property type="molecule type" value="Transcribed_RNA"/>
</dbReference>
<dbReference type="InterPro" id="IPR011333">
    <property type="entry name" value="SKP1/BTB/POZ_sf"/>
</dbReference>
<dbReference type="EMBL" id="HBIX01013751">
    <property type="protein sequence ID" value="CAE0717374.1"/>
    <property type="molecule type" value="Transcribed_RNA"/>
</dbReference>
<evidence type="ECO:0000313" key="2">
    <source>
        <dbReference type="EMBL" id="CAE0717373.1"/>
    </source>
</evidence>
<organism evidence="2">
    <name type="scientific">Pseudo-nitzschia australis</name>
    <dbReference type="NCBI Taxonomy" id="44445"/>
    <lineage>
        <taxon>Eukaryota</taxon>
        <taxon>Sar</taxon>
        <taxon>Stramenopiles</taxon>
        <taxon>Ochrophyta</taxon>
        <taxon>Bacillariophyta</taxon>
        <taxon>Bacillariophyceae</taxon>
        <taxon>Bacillariophycidae</taxon>
        <taxon>Bacillariales</taxon>
        <taxon>Bacillariaceae</taxon>
        <taxon>Pseudo-nitzschia</taxon>
    </lineage>
</organism>
<reference evidence="2" key="1">
    <citation type="submission" date="2021-01" db="EMBL/GenBank/DDBJ databases">
        <authorList>
            <person name="Corre E."/>
            <person name="Pelletier E."/>
            <person name="Niang G."/>
            <person name="Scheremetjew M."/>
            <person name="Finn R."/>
            <person name="Kale V."/>
            <person name="Holt S."/>
            <person name="Cochrane G."/>
            <person name="Meng A."/>
            <person name="Brown T."/>
            <person name="Cohen L."/>
        </authorList>
    </citation>
    <scope>NUCLEOTIDE SEQUENCE</scope>
    <source>
        <strain evidence="2">10249 10 AB</strain>
    </source>
</reference>
<dbReference type="AlphaFoldDB" id="A0A6U9Z2W9"/>
<feature type="region of interest" description="Disordered" evidence="1">
    <location>
        <begin position="171"/>
        <end position="191"/>
    </location>
</feature>
<feature type="compositionally biased region" description="Low complexity" evidence="1">
    <location>
        <begin position="318"/>
        <end position="330"/>
    </location>
</feature>
<protein>
    <submittedName>
        <fullName evidence="2">Uncharacterized protein</fullName>
    </submittedName>
</protein>
<evidence type="ECO:0000256" key="1">
    <source>
        <dbReference type="SAM" id="MobiDB-lite"/>
    </source>
</evidence>
<gene>
    <name evidence="2" type="ORF">PAUS00366_LOCUS10125</name>
    <name evidence="3" type="ORF">PAUS00366_LOCUS10126</name>
</gene>
<feature type="compositionally biased region" description="Low complexity" evidence="1">
    <location>
        <begin position="171"/>
        <end position="181"/>
    </location>
</feature>
<feature type="region of interest" description="Disordered" evidence="1">
    <location>
        <begin position="309"/>
        <end position="331"/>
    </location>
</feature>
<evidence type="ECO:0000313" key="3">
    <source>
        <dbReference type="EMBL" id="CAE0717374.1"/>
    </source>
</evidence>
<sequence>MEQLLQLIDEEEWFNLYGLRAEADKNSENENEREARRRFESEFAYQEEIHAKIFAAEDLEEQLEDDEDGDESGIFKSRRRGKGRRLEKWENDEIDILTSSFSSSTTSKSTTTIHVSSDTSTAEEESSKEFIHEIVILRANLKALASRSDMIFTMAYNQHLYSNTKMGNWNDKNSSTSSSHENGSEINDLDTQSHSKTNLSLSLCDYPTESVKIFLRVLLSSPSPVSNSDSPILDIPPEHVIDCCRLAHYLQCHELLDLIVDAYLMAPDSISSENCLFLCKLADNLSLPRLWEASVNHMLSSLDKFSEQGNINNDDDNNNSNMNSNSNINSSHKEDAHLWRGLSPALKKEIQALRGILQSSNRKQVYFSTYHEYLGILGEQHEYYRERFENAKHGLAIRLEEENALRSELERLQQARLSLTGAGGGTRTVVRGEFVSYRNRKMQLDRQIESTKFRLEGIARGKEYATSKIEKQAVKVDTLKALLVEQKKIFGGSEECENCGPRFEQRP</sequence>
<feature type="region of interest" description="Disordered" evidence="1">
    <location>
        <begin position="102"/>
        <end position="124"/>
    </location>
</feature>
<accession>A0A6U9Z2W9</accession>
<proteinExistence type="predicted"/>
<feature type="compositionally biased region" description="Low complexity" evidence="1">
    <location>
        <begin position="102"/>
        <end position="120"/>
    </location>
</feature>
<name>A0A6U9Z2W9_9STRA</name>
<dbReference type="Gene3D" id="3.30.710.10">
    <property type="entry name" value="Potassium Channel Kv1.1, Chain A"/>
    <property type="match status" value="1"/>
</dbReference>